<sequence>MASRSKASCLGLALRNARWFESSWGKKFSHEISSLMPAGNEFQSLGRAIVKEDEYEEVLWDVSIVSWRERVFRLWWEESFRPPPNLDPVDMWSLVANDSAMYVGLSPWDHDMIVREIEVEGPWCSGAHGYG</sequence>
<evidence type="ECO:0000313" key="1">
    <source>
        <dbReference type="EMBL" id="KAJ4450429.1"/>
    </source>
</evidence>
<organism evidence="1 2">
    <name type="scientific">Periplaneta americana</name>
    <name type="common">American cockroach</name>
    <name type="synonym">Blatta americana</name>
    <dbReference type="NCBI Taxonomy" id="6978"/>
    <lineage>
        <taxon>Eukaryota</taxon>
        <taxon>Metazoa</taxon>
        <taxon>Ecdysozoa</taxon>
        <taxon>Arthropoda</taxon>
        <taxon>Hexapoda</taxon>
        <taxon>Insecta</taxon>
        <taxon>Pterygota</taxon>
        <taxon>Neoptera</taxon>
        <taxon>Polyneoptera</taxon>
        <taxon>Dictyoptera</taxon>
        <taxon>Blattodea</taxon>
        <taxon>Blattoidea</taxon>
        <taxon>Blattidae</taxon>
        <taxon>Blattinae</taxon>
        <taxon>Periplaneta</taxon>
    </lineage>
</organism>
<dbReference type="EMBL" id="JAJSOF020000003">
    <property type="protein sequence ID" value="KAJ4450429.1"/>
    <property type="molecule type" value="Genomic_DNA"/>
</dbReference>
<gene>
    <name evidence="1" type="ORF">ANN_01853</name>
</gene>
<dbReference type="Proteomes" id="UP001148838">
    <property type="component" value="Unassembled WGS sequence"/>
</dbReference>
<accession>A0ABQ8TUR0</accession>
<reference evidence="1 2" key="1">
    <citation type="journal article" date="2022" name="Allergy">
        <title>Genome assembly and annotation of Periplaneta americana reveal a comprehensive cockroach allergen profile.</title>
        <authorList>
            <person name="Wang L."/>
            <person name="Xiong Q."/>
            <person name="Saelim N."/>
            <person name="Wang L."/>
            <person name="Nong W."/>
            <person name="Wan A.T."/>
            <person name="Shi M."/>
            <person name="Liu X."/>
            <person name="Cao Q."/>
            <person name="Hui J.H.L."/>
            <person name="Sookrung N."/>
            <person name="Leung T.F."/>
            <person name="Tungtrongchitr A."/>
            <person name="Tsui S.K.W."/>
        </authorList>
    </citation>
    <scope>NUCLEOTIDE SEQUENCE [LARGE SCALE GENOMIC DNA]</scope>
    <source>
        <strain evidence="1">PWHHKU_190912</strain>
    </source>
</reference>
<comment type="caution">
    <text evidence="1">The sequence shown here is derived from an EMBL/GenBank/DDBJ whole genome shotgun (WGS) entry which is preliminary data.</text>
</comment>
<evidence type="ECO:0000313" key="2">
    <source>
        <dbReference type="Proteomes" id="UP001148838"/>
    </source>
</evidence>
<protein>
    <submittedName>
        <fullName evidence="1">Uncharacterized protein</fullName>
    </submittedName>
</protein>
<keyword evidence="2" id="KW-1185">Reference proteome</keyword>
<name>A0ABQ8TUR0_PERAM</name>
<proteinExistence type="predicted"/>